<evidence type="ECO:0000256" key="6">
    <source>
        <dbReference type="ARBA" id="ARBA00022917"/>
    </source>
</evidence>
<evidence type="ECO:0000313" key="13">
    <source>
        <dbReference type="EMBL" id="MBB6325643.1"/>
    </source>
</evidence>
<proteinExistence type="inferred from homology"/>
<feature type="domain" description="Arginyl tRNA synthetase N-terminal" evidence="12">
    <location>
        <begin position="1"/>
        <end position="88"/>
    </location>
</feature>
<dbReference type="Gene3D" id="3.40.50.620">
    <property type="entry name" value="HUPs"/>
    <property type="match status" value="1"/>
</dbReference>
<evidence type="ECO:0000313" key="14">
    <source>
        <dbReference type="Proteomes" id="UP000588604"/>
    </source>
</evidence>
<comment type="similarity">
    <text evidence="1 9 10">Belongs to the class-I aminoacyl-tRNA synthetase family.</text>
</comment>
<dbReference type="InterPro" id="IPR036695">
    <property type="entry name" value="Arg-tRNA-synth_N_sf"/>
</dbReference>
<sequence length="596" mass="67310">MNIQESILSGIQLAFQNIYNHDVALDQLSLAPTRKEFEGTYTFVVFPYLKVSQTTPENTANQIGEYLKSSVSVVKGFNVVKGFLNLELNELIWLDVFKQLYGNTDLGQLQPNGQKVMVEYSSPNTNKPLHLGHLRNNFLGYSVAEILKANGYEVTKANLVNDRGIHICKSMVAYQHFGNGETPESANLKGDHLAGKYYVIFDKEYKKQIEALKAEGQSEEDAKKNAPLLLEAQEMLRKWEANDEEVVSLWKQMNAWVYDGFAKTYEKMGVNFDKFYYESDTYLLGKDIVEEGLAKGVFFKKENGSVWVDLTDEGLDEKLVLRGDGTSVYITQDMGTADLKYHDFNLDKSVYVVGNEQDYHFDVLFKIMRKLGRPYGDGLYHLSYGMVDLPSGKMKSREGTVVDADDLMQEMVDTAAHHTKELGKIDGFNEEQAAELYETLGLGALKYFLLKVDPKKRMLFNPQESIEFQGNTGPFIQYSHARIKSILRKAEQIGVDFKNPDFSGITAVEESEAGLIFLLGDFEKKIKMAGDEYSPAVIAQYLFDLAKEYNRFYADLPIFLENNPSVLAFRVALSALTAATIKKGMSLLGINVPERM</sequence>
<dbReference type="InterPro" id="IPR009080">
    <property type="entry name" value="tRNAsynth_Ia_anticodon-bd"/>
</dbReference>
<evidence type="ECO:0000259" key="12">
    <source>
        <dbReference type="SMART" id="SM01016"/>
    </source>
</evidence>
<dbReference type="SUPFAM" id="SSF47323">
    <property type="entry name" value="Anticodon-binding domain of a subclass of class I aminoacyl-tRNA synthetases"/>
    <property type="match status" value="1"/>
</dbReference>
<dbReference type="SMART" id="SM00836">
    <property type="entry name" value="DALR_1"/>
    <property type="match status" value="1"/>
</dbReference>
<dbReference type="InterPro" id="IPR001278">
    <property type="entry name" value="Arg-tRNA-ligase"/>
</dbReference>
<dbReference type="SUPFAM" id="SSF52374">
    <property type="entry name" value="Nucleotidylyl transferase"/>
    <property type="match status" value="1"/>
</dbReference>
<dbReference type="Proteomes" id="UP000588604">
    <property type="component" value="Unassembled WGS sequence"/>
</dbReference>
<dbReference type="InterPro" id="IPR035684">
    <property type="entry name" value="ArgRS_core"/>
</dbReference>
<dbReference type="RefSeq" id="WP_184494052.1">
    <property type="nucleotide sequence ID" value="NZ_JACIJO010000001.1"/>
</dbReference>
<dbReference type="Pfam" id="PF00750">
    <property type="entry name" value="tRNA-synt_1d"/>
    <property type="match status" value="1"/>
</dbReference>
<evidence type="ECO:0000256" key="8">
    <source>
        <dbReference type="ARBA" id="ARBA00049339"/>
    </source>
</evidence>
<feature type="short sequence motif" description="'HIGH' region" evidence="9">
    <location>
        <begin position="123"/>
        <end position="133"/>
    </location>
</feature>
<dbReference type="PANTHER" id="PTHR11956:SF5">
    <property type="entry name" value="ARGININE--TRNA LIGASE, CYTOPLASMIC"/>
    <property type="match status" value="1"/>
</dbReference>
<dbReference type="AlphaFoldDB" id="A0A841MFS2"/>
<evidence type="ECO:0000256" key="5">
    <source>
        <dbReference type="ARBA" id="ARBA00022840"/>
    </source>
</evidence>
<dbReference type="InterPro" id="IPR008909">
    <property type="entry name" value="DALR_anticod-bd"/>
</dbReference>
<dbReference type="InterPro" id="IPR014729">
    <property type="entry name" value="Rossmann-like_a/b/a_fold"/>
</dbReference>
<dbReference type="GO" id="GO:0004814">
    <property type="term" value="F:arginine-tRNA ligase activity"/>
    <property type="evidence" value="ECO:0007669"/>
    <property type="project" value="UniProtKB-UniRule"/>
</dbReference>
<dbReference type="PRINTS" id="PR01038">
    <property type="entry name" value="TRNASYNTHARG"/>
</dbReference>
<evidence type="ECO:0000256" key="7">
    <source>
        <dbReference type="ARBA" id="ARBA00023146"/>
    </source>
</evidence>
<dbReference type="InterPro" id="IPR001412">
    <property type="entry name" value="aa-tRNA-synth_I_CS"/>
</dbReference>
<dbReference type="GO" id="GO:0006420">
    <property type="term" value="P:arginyl-tRNA aminoacylation"/>
    <property type="evidence" value="ECO:0007669"/>
    <property type="project" value="UniProtKB-UniRule"/>
</dbReference>
<dbReference type="EC" id="6.1.1.19" evidence="9"/>
<comment type="subunit">
    <text evidence="9">Monomer.</text>
</comment>
<gene>
    <name evidence="9" type="primary">argS</name>
    <name evidence="13" type="ORF">FHS59_001258</name>
</gene>
<protein>
    <recommendedName>
        <fullName evidence="9">Arginine--tRNA ligase</fullName>
        <ecNumber evidence="9">6.1.1.19</ecNumber>
    </recommendedName>
    <alternativeName>
        <fullName evidence="9">Arginyl-tRNA synthetase</fullName>
        <shortName evidence="9">ArgRS</shortName>
    </alternativeName>
</protein>
<dbReference type="GO" id="GO:0005737">
    <property type="term" value="C:cytoplasm"/>
    <property type="evidence" value="ECO:0007669"/>
    <property type="project" value="UniProtKB-SubCell"/>
</dbReference>
<dbReference type="Gene3D" id="3.30.1360.70">
    <property type="entry name" value="Arginyl tRNA synthetase N-terminal domain"/>
    <property type="match status" value="1"/>
</dbReference>
<reference evidence="13 14" key="1">
    <citation type="submission" date="2020-08" db="EMBL/GenBank/DDBJ databases">
        <title>Genomic Encyclopedia of Type Strains, Phase IV (KMG-IV): sequencing the most valuable type-strain genomes for metagenomic binning, comparative biology and taxonomic classification.</title>
        <authorList>
            <person name="Goeker M."/>
        </authorList>
    </citation>
    <scope>NUCLEOTIDE SEQUENCE [LARGE SCALE GENOMIC DNA]</scope>
    <source>
        <strain evidence="13 14">DSM 102044</strain>
    </source>
</reference>
<dbReference type="HAMAP" id="MF_00123">
    <property type="entry name" value="Arg_tRNA_synth"/>
    <property type="match status" value="1"/>
</dbReference>
<dbReference type="Pfam" id="PF05746">
    <property type="entry name" value="DALR_1"/>
    <property type="match status" value="1"/>
</dbReference>
<dbReference type="SMART" id="SM01016">
    <property type="entry name" value="Arg_tRNA_synt_N"/>
    <property type="match status" value="1"/>
</dbReference>
<keyword evidence="4 9" id="KW-0547">Nucleotide-binding</keyword>
<feature type="domain" description="DALR anticodon binding" evidence="11">
    <location>
        <begin position="476"/>
        <end position="596"/>
    </location>
</feature>
<evidence type="ECO:0000256" key="9">
    <source>
        <dbReference type="HAMAP-Rule" id="MF_00123"/>
    </source>
</evidence>
<keyword evidence="3 9" id="KW-0436">Ligase</keyword>
<evidence type="ECO:0000256" key="3">
    <source>
        <dbReference type="ARBA" id="ARBA00022598"/>
    </source>
</evidence>
<keyword evidence="6 9" id="KW-0648">Protein biosynthesis</keyword>
<dbReference type="PANTHER" id="PTHR11956">
    <property type="entry name" value="ARGINYL-TRNA SYNTHETASE"/>
    <property type="match status" value="1"/>
</dbReference>
<evidence type="ECO:0000256" key="2">
    <source>
        <dbReference type="ARBA" id="ARBA00022490"/>
    </source>
</evidence>
<keyword evidence="7 9" id="KW-0030">Aminoacyl-tRNA synthetase</keyword>
<accession>A0A841MFS2</accession>
<evidence type="ECO:0000256" key="10">
    <source>
        <dbReference type="RuleBase" id="RU363038"/>
    </source>
</evidence>
<comment type="subcellular location">
    <subcellularLocation>
        <location evidence="9">Cytoplasm</location>
    </subcellularLocation>
</comment>
<dbReference type="FunFam" id="3.40.50.620:FF:000125">
    <property type="entry name" value="Arginine--tRNA ligase"/>
    <property type="match status" value="1"/>
</dbReference>
<dbReference type="Gene3D" id="1.10.730.10">
    <property type="entry name" value="Isoleucyl-tRNA Synthetase, Domain 1"/>
    <property type="match status" value="1"/>
</dbReference>
<dbReference type="PROSITE" id="PS00178">
    <property type="entry name" value="AA_TRNA_LIGASE_I"/>
    <property type="match status" value="1"/>
</dbReference>
<keyword evidence="14" id="KW-1185">Reference proteome</keyword>
<dbReference type="EMBL" id="JACIJO010000001">
    <property type="protein sequence ID" value="MBB6325643.1"/>
    <property type="molecule type" value="Genomic_DNA"/>
</dbReference>
<evidence type="ECO:0000256" key="1">
    <source>
        <dbReference type="ARBA" id="ARBA00005594"/>
    </source>
</evidence>
<keyword evidence="2 9" id="KW-0963">Cytoplasm</keyword>
<evidence type="ECO:0000259" key="11">
    <source>
        <dbReference type="SMART" id="SM00836"/>
    </source>
</evidence>
<dbReference type="GO" id="GO:0005524">
    <property type="term" value="F:ATP binding"/>
    <property type="evidence" value="ECO:0007669"/>
    <property type="project" value="UniProtKB-UniRule"/>
</dbReference>
<organism evidence="13 14">
    <name type="scientific">Algoriphagus iocasae</name>
    <dbReference type="NCBI Taxonomy" id="1836499"/>
    <lineage>
        <taxon>Bacteria</taxon>
        <taxon>Pseudomonadati</taxon>
        <taxon>Bacteroidota</taxon>
        <taxon>Cytophagia</taxon>
        <taxon>Cytophagales</taxon>
        <taxon>Cyclobacteriaceae</taxon>
        <taxon>Algoriphagus</taxon>
    </lineage>
</organism>
<comment type="caution">
    <text evidence="13">The sequence shown here is derived from an EMBL/GenBank/DDBJ whole genome shotgun (WGS) entry which is preliminary data.</text>
</comment>
<dbReference type="InterPro" id="IPR005148">
    <property type="entry name" value="Arg-tRNA-synth_N"/>
</dbReference>
<name>A0A841MFS2_9BACT</name>
<evidence type="ECO:0000256" key="4">
    <source>
        <dbReference type="ARBA" id="ARBA00022741"/>
    </source>
</evidence>
<dbReference type="SUPFAM" id="SSF55190">
    <property type="entry name" value="Arginyl-tRNA synthetase (ArgRS), N-terminal 'additional' domain"/>
    <property type="match status" value="1"/>
</dbReference>
<comment type="catalytic activity">
    <reaction evidence="8 9">
        <text>tRNA(Arg) + L-arginine + ATP = L-arginyl-tRNA(Arg) + AMP + diphosphate</text>
        <dbReference type="Rhea" id="RHEA:20301"/>
        <dbReference type="Rhea" id="RHEA-COMP:9658"/>
        <dbReference type="Rhea" id="RHEA-COMP:9673"/>
        <dbReference type="ChEBI" id="CHEBI:30616"/>
        <dbReference type="ChEBI" id="CHEBI:32682"/>
        <dbReference type="ChEBI" id="CHEBI:33019"/>
        <dbReference type="ChEBI" id="CHEBI:78442"/>
        <dbReference type="ChEBI" id="CHEBI:78513"/>
        <dbReference type="ChEBI" id="CHEBI:456215"/>
        <dbReference type="EC" id="6.1.1.19"/>
    </reaction>
</comment>
<keyword evidence="5 9" id="KW-0067">ATP-binding</keyword>
<dbReference type="NCBIfam" id="TIGR00456">
    <property type="entry name" value="argS"/>
    <property type="match status" value="1"/>
</dbReference>